<accession>A0ABV6E6U5</accession>
<evidence type="ECO:0000313" key="3">
    <source>
        <dbReference type="EMBL" id="MFC0224720.1"/>
    </source>
</evidence>
<keyword evidence="2" id="KW-0472">Membrane</keyword>
<comment type="caution">
    <text evidence="3">The sequence shown here is derived from an EMBL/GenBank/DDBJ whole genome shotgun (WGS) entry which is preliminary data.</text>
</comment>
<dbReference type="InterPro" id="IPR016566">
    <property type="entry name" value="UCP010219"/>
</dbReference>
<keyword evidence="4" id="KW-1185">Reference proteome</keyword>
<dbReference type="EMBL" id="JBHLXH010000003">
    <property type="protein sequence ID" value="MFC0224720.1"/>
    <property type="molecule type" value="Genomic_DNA"/>
</dbReference>
<evidence type="ECO:0000313" key="4">
    <source>
        <dbReference type="Proteomes" id="UP001589698"/>
    </source>
</evidence>
<name>A0ABV6E6U5_9ACTN</name>
<feature type="compositionally biased region" description="Low complexity" evidence="1">
    <location>
        <begin position="1"/>
        <end position="18"/>
    </location>
</feature>
<dbReference type="Proteomes" id="UP001589698">
    <property type="component" value="Unassembled WGS sequence"/>
</dbReference>
<gene>
    <name evidence="3" type="ORF">ACFFJG_19685</name>
</gene>
<keyword evidence="2" id="KW-0812">Transmembrane</keyword>
<evidence type="ECO:0000256" key="2">
    <source>
        <dbReference type="SAM" id="Phobius"/>
    </source>
</evidence>
<feature type="transmembrane region" description="Helical" evidence="2">
    <location>
        <begin position="184"/>
        <end position="204"/>
    </location>
</feature>
<feature type="transmembrane region" description="Helical" evidence="2">
    <location>
        <begin position="216"/>
        <end position="243"/>
    </location>
</feature>
<feature type="region of interest" description="Disordered" evidence="1">
    <location>
        <begin position="1"/>
        <end position="28"/>
    </location>
</feature>
<dbReference type="RefSeq" id="WP_378520499.1">
    <property type="nucleotide sequence ID" value="NZ_CBCSDI010000012.1"/>
</dbReference>
<sequence>MTQPPAEQPQPQQRQPDQVEAEQPEPRPVAAATVEEVVRAQLAKALGGRRGMAEAAVPTILFTLSWLTLRDLQLALGISIGAALVLLAVRLVQRSTVQFVVNALLGIGIGWYFVHRSAASGGSAEDQALAYFLPGLLYNGGYAVVLALTCLVGWPLVGFMVGSITGDATAWHGDRQVVRLCSRLTWLLALPCALRVAVQAPIWLAGSSGSMDADAAVAALGVLKIVLGWPLQLAALGTMVWLLSRNRTPVAPGVSGVPDAPSA</sequence>
<proteinExistence type="predicted"/>
<protein>
    <submittedName>
        <fullName evidence="3">DUF3159 domain-containing protein</fullName>
    </submittedName>
</protein>
<feature type="transmembrane region" description="Helical" evidence="2">
    <location>
        <begin position="72"/>
        <end position="89"/>
    </location>
</feature>
<reference evidence="3 4" key="1">
    <citation type="submission" date="2024-09" db="EMBL/GenBank/DDBJ databases">
        <authorList>
            <person name="Sun Q."/>
            <person name="Mori K."/>
        </authorList>
    </citation>
    <scope>NUCLEOTIDE SEQUENCE [LARGE SCALE GENOMIC DNA]</scope>
    <source>
        <strain evidence="3 4">CCM 8654</strain>
    </source>
</reference>
<feature type="transmembrane region" description="Helical" evidence="2">
    <location>
        <begin position="96"/>
        <end position="114"/>
    </location>
</feature>
<dbReference type="Pfam" id="PF11361">
    <property type="entry name" value="DUF3159"/>
    <property type="match status" value="1"/>
</dbReference>
<feature type="transmembrane region" description="Helical" evidence="2">
    <location>
        <begin position="142"/>
        <end position="164"/>
    </location>
</feature>
<keyword evidence="2" id="KW-1133">Transmembrane helix</keyword>
<evidence type="ECO:0000256" key="1">
    <source>
        <dbReference type="SAM" id="MobiDB-lite"/>
    </source>
</evidence>
<organism evidence="3 4">
    <name type="scientific">Nocardioides zeicaulis</name>
    <dbReference type="NCBI Taxonomy" id="1776857"/>
    <lineage>
        <taxon>Bacteria</taxon>
        <taxon>Bacillati</taxon>
        <taxon>Actinomycetota</taxon>
        <taxon>Actinomycetes</taxon>
        <taxon>Propionibacteriales</taxon>
        <taxon>Nocardioidaceae</taxon>
        <taxon>Nocardioides</taxon>
    </lineage>
</organism>